<accession>A0A371AZ05</accession>
<dbReference type="GO" id="GO:0016755">
    <property type="term" value="F:aminoacyltransferase activity"/>
    <property type="evidence" value="ECO:0007669"/>
    <property type="project" value="InterPro"/>
</dbReference>
<dbReference type="InterPro" id="IPR016181">
    <property type="entry name" value="Acyl_CoA_acyltransferase"/>
</dbReference>
<evidence type="ECO:0000256" key="1">
    <source>
        <dbReference type="ARBA" id="ARBA00009943"/>
    </source>
</evidence>
<dbReference type="PROSITE" id="PS51191">
    <property type="entry name" value="FEMABX"/>
    <property type="match status" value="1"/>
</dbReference>
<dbReference type="GO" id="GO:0009252">
    <property type="term" value="P:peptidoglycan biosynthetic process"/>
    <property type="evidence" value="ECO:0007669"/>
    <property type="project" value="UniProtKB-KW"/>
</dbReference>
<evidence type="ECO:0000313" key="7">
    <source>
        <dbReference type="EMBL" id="RDU24779.1"/>
    </source>
</evidence>
<dbReference type="GO" id="GO:0071555">
    <property type="term" value="P:cell wall organization"/>
    <property type="evidence" value="ECO:0007669"/>
    <property type="project" value="UniProtKB-KW"/>
</dbReference>
<organism evidence="7 8">
    <name type="scientific">Anaerosacchariphilus polymeriproducens</name>
    <dbReference type="NCBI Taxonomy" id="1812858"/>
    <lineage>
        <taxon>Bacteria</taxon>
        <taxon>Bacillati</taxon>
        <taxon>Bacillota</taxon>
        <taxon>Clostridia</taxon>
        <taxon>Lachnospirales</taxon>
        <taxon>Lachnospiraceae</taxon>
        <taxon>Anaerosacchariphilus</taxon>
    </lineage>
</organism>
<protein>
    <submittedName>
        <fullName evidence="7">Peptidoglycan bridge formation glycyltransferase FemA/FemB family protein</fullName>
    </submittedName>
</protein>
<dbReference type="InterPro" id="IPR050644">
    <property type="entry name" value="PG_Glycine_Bridge_Synth"/>
</dbReference>
<evidence type="ECO:0000256" key="6">
    <source>
        <dbReference type="ARBA" id="ARBA00023316"/>
    </source>
</evidence>
<name>A0A371AZ05_9FIRM</name>
<evidence type="ECO:0000313" key="8">
    <source>
        <dbReference type="Proteomes" id="UP000255036"/>
    </source>
</evidence>
<sequence>MIKVNDRIKKGIKILDIYYAKENSGYRGYDIIQFFQNQQYYPGAKTFKTIIIDLLKNEDSLFKEFNKSLRRAIRRVEEQDRIDFFCYLEPSNEQIHEYVQYFNEFAEAKNIYTCDEPLLNSLAEIGCLRIVGARSKESGEVLVYNTFIQDKIRARGQFSASLSYKYSDNKEKRNFIADANKALEWYTIKMYKNDGYKEYDLGGVTLDPDRPEMNGIDQYKMQFGGKVVEEYNYTCTFTFKGKIAFFLKELKNKIIKH</sequence>
<dbReference type="SUPFAM" id="SSF55729">
    <property type="entry name" value="Acyl-CoA N-acyltransferases (Nat)"/>
    <property type="match status" value="1"/>
</dbReference>
<dbReference type="Gene3D" id="3.40.630.30">
    <property type="match status" value="1"/>
</dbReference>
<evidence type="ECO:0000256" key="4">
    <source>
        <dbReference type="ARBA" id="ARBA00022984"/>
    </source>
</evidence>
<keyword evidence="2 7" id="KW-0808">Transferase</keyword>
<keyword evidence="3" id="KW-0133">Cell shape</keyword>
<dbReference type="EMBL" id="QRCT01000010">
    <property type="protein sequence ID" value="RDU24779.1"/>
    <property type="molecule type" value="Genomic_DNA"/>
</dbReference>
<dbReference type="PANTHER" id="PTHR36174:SF1">
    <property type="entry name" value="LIPID II:GLYCINE GLYCYLTRANSFERASE"/>
    <property type="match status" value="1"/>
</dbReference>
<comment type="similarity">
    <text evidence="1">Belongs to the FemABX family.</text>
</comment>
<keyword evidence="8" id="KW-1185">Reference proteome</keyword>
<proteinExistence type="inferred from homology"/>
<reference evidence="7 8" key="1">
    <citation type="submission" date="2018-07" db="EMBL/GenBank/DDBJ databases">
        <title>Anaerosacharophilus polymeroproducens gen. nov. sp. nov., an anaerobic bacterium isolated from salt field.</title>
        <authorList>
            <person name="Kim W."/>
            <person name="Yang S.-H."/>
            <person name="Oh J."/>
            <person name="Lee J.-H."/>
            <person name="Kwon K.K."/>
        </authorList>
    </citation>
    <scope>NUCLEOTIDE SEQUENCE [LARGE SCALE GENOMIC DNA]</scope>
    <source>
        <strain evidence="7 8">MCWD5</strain>
    </source>
</reference>
<dbReference type="OrthoDB" id="5622654at2"/>
<evidence type="ECO:0000256" key="3">
    <source>
        <dbReference type="ARBA" id="ARBA00022960"/>
    </source>
</evidence>
<keyword evidence="4" id="KW-0573">Peptidoglycan synthesis</keyword>
<evidence type="ECO:0000256" key="5">
    <source>
        <dbReference type="ARBA" id="ARBA00023315"/>
    </source>
</evidence>
<dbReference type="GO" id="GO:0008360">
    <property type="term" value="P:regulation of cell shape"/>
    <property type="evidence" value="ECO:0007669"/>
    <property type="project" value="UniProtKB-KW"/>
</dbReference>
<dbReference type="PANTHER" id="PTHR36174">
    <property type="entry name" value="LIPID II:GLYCINE GLYCYLTRANSFERASE"/>
    <property type="match status" value="1"/>
</dbReference>
<dbReference type="RefSeq" id="WP_115480526.1">
    <property type="nucleotide sequence ID" value="NZ_QRCT01000010.1"/>
</dbReference>
<keyword evidence="6" id="KW-0961">Cell wall biogenesis/degradation</keyword>
<gene>
    <name evidence="7" type="ORF">DWV06_02045</name>
</gene>
<dbReference type="InterPro" id="IPR003447">
    <property type="entry name" value="FEMABX"/>
</dbReference>
<comment type="caution">
    <text evidence="7">The sequence shown here is derived from an EMBL/GenBank/DDBJ whole genome shotgun (WGS) entry which is preliminary data.</text>
</comment>
<dbReference type="AlphaFoldDB" id="A0A371AZ05"/>
<keyword evidence="5" id="KW-0012">Acyltransferase</keyword>
<dbReference type="Proteomes" id="UP000255036">
    <property type="component" value="Unassembled WGS sequence"/>
</dbReference>
<evidence type="ECO:0000256" key="2">
    <source>
        <dbReference type="ARBA" id="ARBA00022679"/>
    </source>
</evidence>